<dbReference type="eggNOG" id="COG0702">
    <property type="taxonomic scope" value="Bacteria"/>
</dbReference>
<gene>
    <name evidence="2" type="ORF">BW34_02624</name>
</gene>
<dbReference type="RefSeq" id="WP_036313384.1">
    <property type="nucleotide sequence ID" value="NZ_JFYO01000011.1"/>
</dbReference>
<name>A0A031FKT0_9MICO</name>
<evidence type="ECO:0000313" key="2">
    <source>
        <dbReference type="EMBL" id="EZP25173.1"/>
    </source>
</evidence>
<dbReference type="Pfam" id="PF13460">
    <property type="entry name" value="NAD_binding_10"/>
    <property type="match status" value="1"/>
</dbReference>
<keyword evidence="3" id="KW-1185">Reference proteome</keyword>
<dbReference type="OrthoDB" id="9771302at2"/>
<dbReference type="PATRIC" id="fig|273677.3.peg.2596"/>
<dbReference type="PANTHER" id="PTHR12126:SF11">
    <property type="entry name" value="NADH DEHYDROGENASE [UBIQUINONE] 1 ALPHA SUBCOMPLEX SUBUNIT 9, MITOCHONDRIAL"/>
    <property type="match status" value="1"/>
</dbReference>
<dbReference type="Gene3D" id="3.40.50.720">
    <property type="entry name" value="NAD(P)-binding Rossmann-like Domain"/>
    <property type="match status" value="1"/>
</dbReference>
<dbReference type="InterPro" id="IPR016040">
    <property type="entry name" value="NAD(P)-bd_dom"/>
</dbReference>
<dbReference type="AlphaFoldDB" id="A0A031FKT0"/>
<dbReference type="SUPFAM" id="SSF51735">
    <property type="entry name" value="NAD(P)-binding Rossmann-fold domains"/>
    <property type="match status" value="1"/>
</dbReference>
<evidence type="ECO:0000313" key="3">
    <source>
        <dbReference type="Proteomes" id="UP000024001"/>
    </source>
</evidence>
<dbReference type="InterPro" id="IPR036291">
    <property type="entry name" value="NAD(P)-bd_dom_sf"/>
</dbReference>
<proteinExistence type="predicted"/>
<dbReference type="Proteomes" id="UP000024001">
    <property type="component" value="Unassembled WGS sequence"/>
</dbReference>
<dbReference type="PANTHER" id="PTHR12126">
    <property type="entry name" value="NADH-UBIQUINONE OXIDOREDUCTASE 39 KDA SUBUNIT-RELATED"/>
    <property type="match status" value="1"/>
</dbReference>
<dbReference type="GO" id="GO:0044877">
    <property type="term" value="F:protein-containing complex binding"/>
    <property type="evidence" value="ECO:0007669"/>
    <property type="project" value="TreeGrafter"/>
</dbReference>
<dbReference type="EMBL" id="JFYO01000011">
    <property type="protein sequence ID" value="EZP25173.1"/>
    <property type="molecule type" value="Genomic_DNA"/>
</dbReference>
<feature type="domain" description="NAD(P)-binding" evidence="1">
    <location>
        <begin position="7"/>
        <end position="136"/>
    </location>
</feature>
<evidence type="ECO:0000259" key="1">
    <source>
        <dbReference type="Pfam" id="PF13460"/>
    </source>
</evidence>
<protein>
    <submittedName>
        <fullName evidence="2">Nucleoside-diphosphate-sugar epimerase</fullName>
    </submittedName>
</protein>
<sequence>MKIAVAGGTGTVGRLVVERARAMGHDAVVLSRAAGVDLRDRATVDRALTGVDAVVDAASVGTMDAVTSTEFFQAASGTLLDAAASAGVGHAVLLSIVGIDRNPHGYYAGKVLQEQMFEDSTVPWSILRATQFHEFAGQVAAQARLGPLQLAPRARVRPVAAAEVAARVIDLAVAGAQGRVSDLAGPREERLDRMIRTWVRRSGSRRPVIPVSIPGAQMRGMREGLALPGAGATIAGPTFEEWLSARG</sequence>
<organism evidence="2 3">
    <name type="scientific">Microbacterium oleivorans</name>
    <dbReference type="NCBI Taxonomy" id="273677"/>
    <lineage>
        <taxon>Bacteria</taxon>
        <taxon>Bacillati</taxon>
        <taxon>Actinomycetota</taxon>
        <taxon>Actinomycetes</taxon>
        <taxon>Micrococcales</taxon>
        <taxon>Microbacteriaceae</taxon>
        <taxon>Microbacterium</taxon>
    </lineage>
</organism>
<reference evidence="2 3" key="1">
    <citation type="submission" date="2014-03" db="EMBL/GenBank/DDBJ databases">
        <title>Draft Genome Sequences of 13 Willow Endophytes.</title>
        <authorList>
            <person name="Gan H.Y."/>
            <person name="Gan H.M."/>
            <person name="Savka M.A."/>
            <person name="Hudson A.O."/>
        </authorList>
    </citation>
    <scope>NUCLEOTIDE SEQUENCE [LARGE SCALE GENOMIC DNA]</scope>
    <source>
        <strain evidence="2 3">RIT293</strain>
    </source>
</reference>
<accession>A0A031FKT0</accession>
<comment type="caution">
    <text evidence="2">The sequence shown here is derived from an EMBL/GenBank/DDBJ whole genome shotgun (WGS) entry which is preliminary data.</text>
</comment>
<dbReference type="InterPro" id="IPR051207">
    <property type="entry name" value="ComplexI_NDUFA9_subunit"/>
</dbReference>